<dbReference type="EMBL" id="JABBVZ010000174">
    <property type="protein sequence ID" value="NMP24909.1"/>
    <property type="molecule type" value="Genomic_DNA"/>
</dbReference>
<organism evidence="1 2">
    <name type="scientific">Sulfobacillus harzensis</name>
    <dbReference type="NCBI Taxonomy" id="2729629"/>
    <lineage>
        <taxon>Bacteria</taxon>
        <taxon>Bacillati</taxon>
        <taxon>Bacillota</taxon>
        <taxon>Clostridia</taxon>
        <taxon>Eubacteriales</taxon>
        <taxon>Clostridiales Family XVII. Incertae Sedis</taxon>
        <taxon>Sulfobacillus</taxon>
    </lineage>
</organism>
<name>A0A7Y0LAL6_9FIRM</name>
<dbReference type="RefSeq" id="WP_169103114.1">
    <property type="nucleotide sequence ID" value="NZ_JABBVZ010000174.1"/>
</dbReference>
<accession>A0A7Y0LAL6</accession>
<gene>
    <name evidence="1" type="ORF">HIJ39_21620</name>
</gene>
<keyword evidence="2" id="KW-1185">Reference proteome</keyword>
<evidence type="ECO:0000313" key="2">
    <source>
        <dbReference type="Proteomes" id="UP000533476"/>
    </source>
</evidence>
<reference evidence="1 2" key="1">
    <citation type="submission" date="2020-04" db="EMBL/GenBank/DDBJ databases">
        <authorList>
            <person name="Zhang R."/>
            <person name="Schippers A."/>
        </authorList>
    </citation>
    <scope>NUCLEOTIDE SEQUENCE [LARGE SCALE GENOMIC DNA]</scope>
    <source>
        <strain evidence="1 2">DSM 109850</strain>
    </source>
</reference>
<evidence type="ECO:0000313" key="1">
    <source>
        <dbReference type="EMBL" id="NMP24909.1"/>
    </source>
</evidence>
<proteinExistence type="predicted"/>
<dbReference type="AlphaFoldDB" id="A0A7Y0LAL6"/>
<dbReference type="Proteomes" id="UP000533476">
    <property type="component" value="Unassembled WGS sequence"/>
</dbReference>
<sequence length="273" mass="30680">MSTLGFVGIGTAEHFNGRYNHCDSYPTDLGAEVWATVQRFLHADRHVHGFATLLLGYTDWRQVASGGRCEYCGKITGQPHSISGTLFVRETTATTPDAYAAQLQLLYSVSPGWALELAAEQWPLIENRRRTGYPDPEAQYHEHDADNPEDSAITPDTVDWLFMEWGYLIDPDRNRLHVLVGCIETPITYTVQIIRPSGAHKFWRDKARYTGALVGSYDLAGPEPNWEAVEEAGRALREQLEAEFAVNPNHPLLATVRALPRVEVWDQRETVSS</sequence>
<comment type="caution">
    <text evidence="1">The sequence shown here is derived from an EMBL/GenBank/DDBJ whole genome shotgun (WGS) entry which is preliminary data.</text>
</comment>
<protein>
    <submittedName>
        <fullName evidence="1">Uncharacterized protein</fullName>
    </submittedName>
</protein>